<sequence>QAENNQDFAKENNLRNQLQHQTIDGRGKKTKTTVLTKAEDAEGLNKRKDWTQILDIHNLNADNVPYSGIDVDSANITVTNDDASNENQNHSRHPPRVFSNPVFGIQDIRNKRKNNVNNVGHVSNNETAKYNVGHVSNNEAAKDKLYNSTYSKLGENIRSFSDTYSVLPVRISGNEVLKSLGQNSGDDENKE</sequence>
<name>A0AAV2H4F5_LYMST</name>
<feature type="non-terminal residue" evidence="2">
    <location>
        <position position="191"/>
    </location>
</feature>
<evidence type="ECO:0000313" key="2">
    <source>
        <dbReference type="EMBL" id="CAL1528552.1"/>
    </source>
</evidence>
<reference evidence="2 3" key="1">
    <citation type="submission" date="2024-04" db="EMBL/GenBank/DDBJ databases">
        <authorList>
            <consortium name="Genoscope - CEA"/>
            <person name="William W."/>
        </authorList>
    </citation>
    <scope>NUCLEOTIDE SEQUENCE [LARGE SCALE GENOMIC DNA]</scope>
</reference>
<dbReference type="AlphaFoldDB" id="A0AAV2H4F5"/>
<evidence type="ECO:0000313" key="3">
    <source>
        <dbReference type="Proteomes" id="UP001497497"/>
    </source>
</evidence>
<evidence type="ECO:0000256" key="1">
    <source>
        <dbReference type="SAM" id="MobiDB-lite"/>
    </source>
</evidence>
<feature type="non-terminal residue" evidence="2">
    <location>
        <position position="1"/>
    </location>
</feature>
<keyword evidence="3" id="KW-1185">Reference proteome</keyword>
<protein>
    <submittedName>
        <fullName evidence="2">Uncharacterized protein</fullName>
    </submittedName>
</protein>
<accession>A0AAV2H4F5</accession>
<dbReference type="EMBL" id="CAXITT010000034">
    <property type="protein sequence ID" value="CAL1528552.1"/>
    <property type="molecule type" value="Genomic_DNA"/>
</dbReference>
<feature type="region of interest" description="Disordered" evidence="1">
    <location>
        <begin position="1"/>
        <end position="31"/>
    </location>
</feature>
<organism evidence="2 3">
    <name type="scientific">Lymnaea stagnalis</name>
    <name type="common">Great pond snail</name>
    <name type="synonym">Helix stagnalis</name>
    <dbReference type="NCBI Taxonomy" id="6523"/>
    <lineage>
        <taxon>Eukaryota</taxon>
        <taxon>Metazoa</taxon>
        <taxon>Spiralia</taxon>
        <taxon>Lophotrochozoa</taxon>
        <taxon>Mollusca</taxon>
        <taxon>Gastropoda</taxon>
        <taxon>Heterobranchia</taxon>
        <taxon>Euthyneura</taxon>
        <taxon>Panpulmonata</taxon>
        <taxon>Hygrophila</taxon>
        <taxon>Lymnaeoidea</taxon>
        <taxon>Lymnaeidae</taxon>
        <taxon>Lymnaea</taxon>
    </lineage>
</organism>
<proteinExistence type="predicted"/>
<gene>
    <name evidence="2" type="ORF">GSLYS_00002722001</name>
</gene>
<dbReference type="Proteomes" id="UP001497497">
    <property type="component" value="Unassembled WGS sequence"/>
</dbReference>
<comment type="caution">
    <text evidence="2">The sequence shown here is derived from an EMBL/GenBank/DDBJ whole genome shotgun (WGS) entry which is preliminary data.</text>
</comment>